<protein>
    <submittedName>
        <fullName evidence="6">Flagellar basal-body rod protein FlgF</fullName>
    </submittedName>
</protein>
<dbReference type="Pfam" id="PF06429">
    <property type="entry name" value="Flg_bbr_C"/>
    <property type="match status" value="1"/>
</dbReference>
<dbReference type="Pfam" id="PF00460">
    <property type="entry name" value="Flg_bb_rod"/>
    <property type="match status" value="1"/>
</dbReference>
<evidence type="ECO:0000259" key="5">
    <source>
        <dbReference type="Pfam" id="PF22692"/>
    </source>
</evidence>
<evidence type="ECO:0000313" key="6">
    <source>
        <dbReference type="EMBL" id="EIW15956.1"/>
    </source>
</evidence>
<dbReference type="InterPro" id="IPR037925">
    <property type="entry name" value="FlgE/F/G-like"/>
</dbReference>
<dbReference type="InterPro" id="IPR020013">
    <property type="entry name" value="Flagellar_FlgE/F/G"/>
</dbReference>
<dbReference type="InterPro" id="IPR001444">
    <property type="entry name" value="Flag_bb_rod_N"/>
</dbReference>
<dbReference type="NCBIfam" id="TIGR02490">
    <property type="entry name" value="flgF"/>
    <property type="match status" value="1"/>
</dbReference>
<dbReference type="AlphaFoldDB" id="I9L6U0"/>
<comment type="subcellular location">
    <subcellularLocation>
        <location evidence="2">Bacterial flagellum basal body</location>
    </subcellularLocation>
</comment>
<comment type="caution">
    <text evidence="6">The sequence shown here is derived from an EMBL/GenBank/DDBJ whole genome shotgun (WGS) entry which is preliminary data.</text>
</comment>
<keyword evidence="6" id="KW-0966">Cell projection</keyword>
<comment type="similarity">
    <text evidence="1 2">Belongs to the flagella basal body rod proteins family.</text>
</comment>
<evidence type="ECO:0000256" key="2">
    <source>
        <dbReference type="RuleBase" id="RU362116"/>
    </source>
</evidence>
<dbReference type="RefSeq" id="WP_007938966.1">
    <property type="nucleotide sequence ID" value="NZ_AKVJ01000076.1"/>
</dbReference>
<dbReference type="InterPro" id="IPR019776">
    <property type="entry name" value="Flagellar_basal_body_rod_CS"/>
</dbReference>
<dbReference type="EMBL" id="AKVJ01000076">
    <property type="protein sequence ID" value="EIW15956.1"/>
    <property type="molecule type" value="Genomic_DNA"/>
</dbReference>
<dbReference type="Pfam" id="PF22692">
    <property type="entry name" value="LlgE_F_G_D1"/>
    <property type="match status" value="1"/>
</dbReference>
<dbReference type="InterPro" id="IPR010930">
    <property type="entry name" value="Flg_bb/hook_C_dom"/>
</dbReference>
<dbReference type="SUPFAM" id="SSF117143">
    <property type="entry name" value="Flagellar hook protein flgE"/>
    <property type="match status" value="1"/>
</dbReference>
<feature type="domain" description="Flagellar hook protein FlgE/F/G-like D1" evidence="5">
    <location>
        <begin position="92"/>
        <end position="154"/>
    </location>
</feature>
<keyword evidence="7" id="KW-1185">Reference proteome</keyword>
<dbReference type="PATRIC" id="fig|1149862.3.peg.4683"/>
<evidence type="ECO:0000259" key="3">
    <source>
        <dbReference type="Pfam" id="PF00460"/>
    </source>
</evidence>
<evidence type="ECO:0000313" key="7">
    <source>
        <dbReference type="Proteomes" id="UP000004324"/>
    </source>
</evidence>
<dbReference type="PANTHER" id="PTHR30435:SF19">
    <property type="entry name" value="FLAGELLAR BASAL-BODY ROD PROTEIN FLGG"/>
    <property type="match status" value="1"/>
</dbReference>
<organism evidence="6 7">
    <name type="scientific">Pelosinus fermentans B4</name>
    <dbReference type="NCBI Taxonomy" id="1149862"/>
    <lineage>
        <taxon>Bacteria</taxon>
        <taxon>Bacillati</taxon>
        <taxon>Bacillota</taxon>
        <taxon>Negativicutes</taxon>
        <taxon>Selenomonadales</taxon>
        <taxon>Sporomusaceae</taxon>
        <taxon>Pelosinus</taxon>
    </lineage>
</organism>
<keyword evidence="6" id="KW-0969">Cilium</keyword>
<feature type="domain" description="Flagellar basal body rod protein N-terminal" evidence="3">
    <location>
        <begin position="5"/>
        <end position="35"/>
    </location>
</feature>
<accession>I9L6U0</accession>
<proteinExistence type="inferred from homology"/>
<dbReference type="GO" id="GO:0071978">
    <property type="term" value="P:bacterial-type flagellum-dependent swarming motility"/>
    <property type="evidence" value="ECO:0007669"/>
    <property type="project" value="TreeGrafter"/>
</dbReference>
<sequence length="247" mass="26194">MIRGLYTAASGMLAEAERIDVTSNNLANANTAGFKKDVAVTKDFANILITRVNDGDEAPAIGRMGTGVIVDEVATTYTGGSIRTTGNAFDLAIEGRGFFAVQTPQGLRYTRNGTFAKSIRNQLVTSDGYQVLGENGPIVIDGNKMSVDGNGRVIVDNEVVGQLRMEEFADEKQLSKEGSSLFAAAQGAQVQPAAGSVIQGALEMSNVNVVGEMVNLITNYRSYEINAKVVRSHDDLLGKAANDIAKL</sequence>
<evidence type="ECO:0000259" key="4">
    <source>
        <dbReference type="Pfam" id="PF06429"/>
    </source>
</evidence>
<name>I9L6U0_9FIRM</name>
<dbReference type="GO" id="GO:0030694">
    <property type="term" value="C:bacterial-type flagellum basal body, rod"/>
    <property type="evidence" value="ECO:0007669"/>
    <property type="project" value="InterPro"/>
</dbReference>
<dbReference type="InterPro" id="IPR053967">
    <property type="entry name" value="LlgE_F_G-like_D1"/>
</dbReference>
<evidence type="ECO:0000256" key="1">
    <source>
        <dbReference type="ARBA" id="ARBA00009677"/>
    </source>
</evidence>
<keyword evidence="2" id="KW-0975">Bacterial flagellum</keyword>
<dbReference type="PANTHER" id="PTHR30435">
    <property type="entry name" value="FLAGELLAR PROTEIN"/>
    <property type="match status" value="1"/>
</dbReference>
<gene>
    <name evidence="6" type="ORF">FB4_1645</name>
</gene>
<dbReference type="PROSITE" id="PS00588">
    <property type="entry name" value="FLAGELLA_BB_ROD"/>
    <property type="match status" value="1"/>
</dbReference>
<keyword evidence="6" id="KW-0282">Flagellum</keyword>
<dbReference type="OrthoDB" id="9804559at2"/>
<dbReference type="NCBIfam" id="TIGR03506">
    <property type="entry name" value="FlgEFG_subfam"/>
    <property type="match status" value="1"/>
</dbReference>
<feature type="domain" description="Flagellar basal-body/hook protein C-terminal" evidence="4">
    <location>
        <begin position="199"/>
        <end position="242"/>
    </location>
</feature>
<dbReference type="Proteomes" id="UP000004324">
    <property type="component" value="Unassembled WGS sequence"/>
</dbReference>
<dbReference type="InterPro" id="IPR012836">
    <property type="entry name" value="FlgF"/>
</dbReference>
<reference evidence="6 7" key="1">
    <citation type="journal article" date="2012" name="J. Bacteriol.">
        <title>Draft Genome Sequences for Two Metal-Reducing Pelosinus fermentans Strains Isolated from a Cr(VI)-Contaminated Site and for Type Strain R7.</title>
        <authorList>
            <person name="Brown S.D."/>
            <person name="Podar M."/>
            <person name="Klingeman D.M."/>
            <person name="Johnson C.M."/>
            <person name="Yang Z.K."/>
            <person name="Utturkar S.M."/>
            <person name="Land M.L."/>
            <person name="Mosher J.J."/>
            <person name="Hurt R.A.Jr."/>
            <person name="Phelps T.J."/>
            <person name="Palumbo A.V."/>
            <person name="Arkin A.P."/>
            <person name="Hazen T.C."/>
            <person name="Elias D.A."/>
        </authorList>
    </citation>
    <scope>NUCLEOTIDE SEQUENCE [LARGE SCALE GENOMIC DNA]</scope>
    <source>
        <strain evidence="6 7">B4</strain>
    </source>
</reference>